<proteinExistence type="predicted"/>
<dbReference type="KEGG" id="nsg:H3L94_08975"/>
<feature type="domain" description="Peptidase C51" evidence="1">
    <location>
        <begin position="43"/>
        <end position="118"/>
    </location>
</feature>
<dbReference type="Proteomes" id="UP000514752">
    <property type="component" value="Chromosome"/>
</dbReference>
<dbReference type="InterPro" id="IPR013423">
    <property type="entry name" value="CHP02594"/>
</dbReference>
<dbReference type="InterPro" id="IPR038765">
    <property type="entry name" value="Papain-like_cys_pep_sf"/>
</dbReference>
<dbReference type="Pfam" id="PF05257">
    <property type="entry name" value="CHAP"/>
    <property type="match status" value="1"/>
</dbReference>
<evidence type="ECO:0000313" key="3">
    <source>
        <dbReference type="Proteomes" id="UP000514752"/>
    </source>
</evidence>
<reference evidence="2 3" key="1">
    <citation type="submission" date="2020-07" db="EMBL/GenBank/DDBJ databases">
        <title>Genomic diversity of species in the Neisseriaceae family.</title>
        <authorList>
            <person name="Vincent A.T."/>
            <person name="Bernet E."/>
            <person name="Veyrier F.J."/>
        </authorList>
    </citation>
    <scope>NUCLEOTIDE SEQUENCE [LARGE SCALE GENOMIC DNA]</scope>
    <source>
        <strain evidence="2 3">DSM 22244</strain>
    </source>
</reference>
<evidence type="ECO:0000259" key="1">
    <source>
        <dbReference type="Pfam" id="PF05257"/>
    </source>
</evidence>
<dbReference type="RefSeq" id="WP_182121736.1">
    <property type="nucleotide sequence ID" value="NZ_CP059567.1"/>
</dbReference>
<organism evidence="2 3">
    <name type="scientific">Neisseria shayeganii</name>
    <dbReference type="NCBI Taxonomy" id="607712"/>
    <lineage>
        <taxon>Bacteria</taxon>
        <taxon>Pseudomonadati</taxon>
        <taxon>Pseudomonadota</taxon>
        <taxon>Betaproteobacteria</taxon>
        <taxon>Neisseriales</taxon>
        <taxon>Neisseriaceae</taxon>
        <taxon>Neisseria</taxon>
    </lineage>
</organism>
<accession>A0A7D7NB25</accession>
<sequence>MVFTDLPWIIEARRYEGLAEVPGKNHNPTITHWLNTLKAWWRDDETPWCGTFVAHCCRHAGRALPKHWYRALAWVDAGVRLKAPAYGCIAVFGRKGGGHVGFVVGRDRAGNLLILGGNQGNKVSIAKFERARAVAFVWPVYPNGGGMPHKSRYNLPVLAHQGGYSRNEA</sequence>
<dbReference type="InterPro" id="IPR007921">
    <property type="entry name" value="CHAP_dom"/>
</dbReference>
<evidence type="ECO:0000313" key="2">
    <source>
        <dbReference type="EMBL" id="QMT39978.1"/>
    </source>
</evidence>
<dbReference type="EMBL" id="CP059567">
    <property type="protein sequence ID" value="QMT39978.1"/>
    <property type="molecule type" value="Genomic_DNA"/>
</dbReference>
<dbReference type="SUPFAM" id="SSF54001">
    <property type="entry name" value="Cysteine proteinases"/>
    <property type="match status" value="1"/>
</dbReference>
<protein>
    <submittedName>
        <fullName evidence="2">TIGR02594 family protein</fullName>
    </submittedName>
</protein>
<dbReference type="NCBIfam" id="TIGR02594">
    <property type="entry name" value="TIGR02594 family protein"/>
    <property type="match status" value="1"/>
</dbReference>
<gene>
    <name evidence="2" type="ORF">H3L94_08975</name>
</gene>
<name>A0A7D7NB25_9NEIS</name>
<dbReference type="AlphaFoldDB" id="A0A7D7NB25"/>